<keyword evidence="2" id="KW-1133">Transmembrane helix</keyword>
<keyword evidence="4" id="KW-1185">Reference proteome</keyword>
<dbReference type="EMBL" id="FXZM01000025">
    <property type="protein sequence ID" value="SMY13257.1"/>
    <property type="molecule type" value="Genomic_DNA"/>
</dbReference>
<dbReference type="Proteomes" id="UP000234462">
    <property type="component" value="Unassembled WGS sequence"/>
</dbReference>
<proteinExistence type="predicted"/>
<sequence length="284" mass="31219">MQKTALRLLNSEALTFGLIIGGSICISVSVLLPELATQAVLTGLALITGASLLVVHKIRRTAIRIREVAQLQRVQHATFSTTRLSMAPAPPPHEPQSRKQPELPQEYYQTIEELQTYCHSESHRLTRAVSDSQHNVKQIAASIPSLAHPGLSALDSSVLYSRLTMTSPSTVTVAGDARSHELARWVTGASQVFTKVEFYDPNTAPLELALIQTLIVDLSDASRYKAHDFIPVGHMLPGSEVWIIGNVLEQRALFHKIQDKEPDILAVITDHQSNCFTIARKAPL</sequence>
<feature type="transmembrane region" description="Helical" evidence="2">
    <location>
        <begin position="38"/>
        <end position="56"/>
    </location>
</feature>
<reference evidence="4" key="1">
    <citation type="submission" date="2017-03" db="EMBL/GenBank/DDBJ databases">
        <authorList>
            <person name="Monnet C."/>
        </authorList>
    </citation>
    <scope>NUCLEOTIDE SEQUENCE [LARGE SCALE GENOMIC DNA]</scope>
    <source>
        <strain evidence="4">SJ5-8</strain>
    </source>
</reference>
<feature type="region of interest" description="Disordered" evidence="1">
    <location>
        <begin position="81"/>
        <end position="102"/>
    </location>
</feature>
<evidence type="ECO:0000256" key="2">
    <source>
        <dbReference type="SAM" id="Phobius"/>
    </source>
</evidence>
<feature type="transmembrane region" description="Helical" evidence="2">
    <location>
        <begin position="12"/>
        <end position="32"/>
    </location>
</feature>
<evidence type="ECO:0000313" key="3">
    <source>
        <dbReference type="EMBL" id="SMY13257.1"/>
    </source>
</evidence>
<name>A0A2H1L8P3_9MICO</name>
<protein>
    <submittedName>
        <fullName evidence="3">Uncharacterized protein</fullName>
    </submittedName>
</protein>
<dbReference type="AlphaFoldDB" id="A0A2H1L8P3"/>
<evidence type="ECO:0000313" key="4">
    <source>
        <dbReference type="Proteomes" id="UP000234462"/>
    </source>
</evidence>
<gene>
    <name evidence="3" type="ORF">BJEO58_02869</name>
</gene>
<evidence type="ECO:0000256" key="1">
    <source>
        <dbReference type="SAM" id="MobiDB-lite"/>
    </source>
</evidence>
<accession>A0A2H1L8P3</accession>
<organism evidence="3 4">
    <name type="scientific">Brevibacterium jeotgali</name>
    <dbReference type="NCBI Taxonomy" id="1262550"/>
    <lineage>
        <taxon>Bacteria</taxon>
        <taxon>Bacillati</taxon>
        <taxon>Actinomycetota</taxon>
        <taxon>Actinomycetes</taxon>
        <taxon>Micrococcales</taxon>
        <taxon>Brevibacteriaceae</taxon>
        <taxon>Brevibacterium</taxon>
    </lineage>
</organism>
<keyword evidence="2" id="KW-0472">Membrane</keyword>
<keyword evidence="2" id="KW-0812">Transmembrane</keyword>